<reference evidence="1" key="1">
    <citation type="journal article" date="2019" name="bioRxiv">
        <title>The Genome of the Zebra Mussel, Dreissena polymorpha: A Resource for Invasive Species Research.</title>
        <authorList>
            <person name="McCartney M.A."/>
            <person name="Auch B."/>
            <person name="Kono T."/>
            <person name="Mallez S."/>
            <person name="Zhang Y."/>
            <person name="Obille A."/>
            <person name="Becker A."/>
            <person name="Abrahante J.E."/>
            <person name="Garbe J."/>
            <person name="Badalamenti J.P."/>
            <person name="Herman A."/>
            <person name="Mangelson H."/>
            <person name="Liachko I."/>
            <person name="Sullivan S."/>
            <person name="Sone E.D."/>
            <person name="Koren S."/>
            <person name="Silverstein K.A.T."/>
            <person name="Beckman K.B."/>
            <person name="Gohl D.M."/>
        </authorList>
    </citation>
    <scope>NUCLEOTIDE SEQUENCE</scope>
    <source>
        <strain evidence="1">Duluth1</strain>
        <tissue evidence="1">Whole animal</tissue>
    </source>
</reference>
<accession>A0A9D4CIK8</accession>
<proteinExistence type="predicted"/>
<dbReference type="EMBL" id="JAIWYP010000012">
    <property type="protein sequence ID" value="KAH3724970.1"/>
    <property type="molecule type" value="Genomic_DNA"/>
</dbReference>
<sequence length="220" mass="23842">MMSTPSATLQAPITANLPSLRTASVFKPPSTIRSFFTTSSSLPTTTVPFSVRCFLSPIRGSTPVYHPTSPTTEAQSEVARYSPSPLFVVEHYVPTPANTLLQTHAKALLVSGAMPLLPPSKRDWSSVPDEAITLSTAVSWSITNRCLLVHQFQHLMLPGTAGILLDSSGKARHYLHETVRKIASGVSSPPTEVKSTILRTLPEHQDDPLLSIIKDIPVRP</sequence>
<name>A0A9D4CIK8_DREPO</name>
<reference evidence="1" key="2">
    <citation type="submission" date="2020-11" db="EMBL/GenBank/DDBJ databases">
        <authorList>
            <person name="McCartney M.A."/>
            <person name="Auch B."/>
            <person name="Kono T."/>
            <person name="Mallez S."/>
            <person name="Becker A."/>
            <person name="Gohl D.M."/>
            <person name="Silverstein K.A.T."/>
            <person name="Koren S."/>
            <person name="Bechman K.B."/>
            <person name="Herman A."/>
            <person name="Abrahante J.E."/>
            <person name="Garbe J."/>
        </authorList>
    </citation>
    <scope>NUCLEOTIDE SEQUENCE</scope>
    <source>
        <strain evidence="1">Duluth1</strain>
        <tissue evidence="1">Whole animal</tissue>
    </source>
</reference>
<gene>
    <name evidence="1" type="ORF">DPMN_050797</name>
</gene>
<dbReference type="AlphaFoldDB" id="A0A9D4CIK8"/>
<organism evidence="1 2">
    <name type="scientific">Dreissena polymorpha</name>
    <name type="common">Zebra mussel</name>
    <name type="synonym">Mytilus polymorpha</name>
    <dbReference type="NCBI Taxonomy" id="45954"/>
    <lineage>
        <taxon>Eukaryota</taxon>
        <taxon>Metazoa</taxon>
        <taxon>Spiralia</taxon>
        <taxon>Lophotrochozoa</taxon>
        <taxon>Mollusca</taxon>
        <taxon>Bivalvia</taxon>
        <taxon>Autobranchia</taxon>
        <taxon>Heteroconchia</taxon>
        <taxon>Euheterodonta</taxon>
        <taxon>Imparidentia</taxon>
        <taxon>Neoheterodontei</taxon>
        <taxon>Myida</taxon>
        <taxon>Dreissenoidea</taxon>
        <taxon>Dreissenidae</taxon>
        <taxon>Dreissena</taxon>
    </lineage>
</organism>
<comment type="caution">
    <text evidence="1">The sequence shown here is derived from an EMBL/GenBank/DDBJ whole genome shotgun (WGS) entry which is preliminary data.</text>
</comment>
<protein>
    <submittedName>
        <fullName evidence="1">Uncharacterized protein</fullName>
    </submittedName>
</protein>
<keyword evidence="2" id="KW-1185">Reference proteome</keyword>
<evidence type="ECO:0000313" key="2">
    <source>
        <dbReference type="Proteomes" id="UP000828390"/>
    </source>
</evidence>
<evidence type="ECO:0000313" key="1">
    <source>
        <dbReference type="EMBL" id="KAH3724970.1"/>
    </source>
</evidence>
<dbReference type="Proteomes" id="UP000828390">
    <property type="component" value="Unassembled WGS sequence"/>
</dbReference>